<organism evidence="2 3">
    <name type="scientific">Bordetella genomosp. 4</name>
    <dbReference type="NCBI Taxonomy" id="463044"/>
    <lineage>
        <taxon>Bacteria</taxon>
        <taxon>Pseudomonadati</taxon>
        <taxon>Pseudomonadota</taxon>
        <taxon>Betaproteobacteria</taxon>
        <taxon>Burkholderiales</taxon>
        <taxon>Alcaligenaceae</taxon>
        <taxon>Bordetella</taxon>
    </lineage>
</organism>
<dbReference type="Pfam" id="PF01381">
    <property type="entry name" value="HTH_3"/>
    <property type="match status" value="1"/>
</dbReference>
<dbReference type="InterPro" id="IPR001387">
    <property type="entry name" value="Cro/C1-type_HTH"/>
</dbReference>
<dbReference type="InterPro" id="IPR010982">
    <property type="entry name" value="Lambda_DNA-bd_dom_sf"/>
</dbReference>
<dbReference type="SMART" id="SM00530">
    <property type="entry name" value="HTH_XRE"/>
    <property type="match status" value="1"/>
</dbReference>
<dbReference type="InterPro" id="IPR041413">
    <property type="entry name" value="MLTR_LBD"/>
</dbReference>
<evidence type="ECO:0000259" key="1">
    <source>
        <dbReference type="PROSITE" id="PS50943"/>
    </source>
</evidence>
<comment type="caution">
    <text evidence="2">The sequence shown here is derived from an EMBL/GenBank/DDBJ whole genome shotgun (WGS) entry which is preliminary data.</text>
</comment>
<dbReference type="AlphaFoldDB" id="A0A261TMF6"/>
<name>A0A261TMF6_9BORD</name>
<dbReference type="OrthoDB" id="2959414at2"/>
<keyword evidence="3" id="KW-1185">Reference proteome</keyword>
<dbReference type="CDD" id="cd00093">
    <property type="entry name" value="HTH_XRE"/>
    <property type="match status" value="1"/>
</dbReference>
<dbReference type="Gene3D" id="1.10.260.40">
    <property type="entry name" value="lambda repressor-like DNA-binding domains"/>
    <property type="match status" value="1"/>
</dbReference>
<evidence type="ECO:0000313" key="2">
    <source>
        <dbReference type="EMBL" id="OZI50846.1"/>
    </source>
</evidence>
<gene>
    <name evidence="2" type="ORF">CAL20_23785</name>
</gene>
<dbReference type="SUPFAM" id="SSF47413">
    <property type="entry name" value="lambda repressor-like DNA-binding domains"/>
    <property type="match status" value="1"/>
</dbReference>
<dbReference type="GO" id="GO:0003677">
    <property type="term" value="F:DNA binding"/>
    <property type="evidence" value="ECO:0007669"/>
    <property type="project" value="InterPro"/>
</dbReference>
<evidence type="ECO:0000313" key="3">
    <source>
        <dbReference type="Proteomes" id="UP000216885"/>
    </source>
</evidence>
<sequence length="278" mass="31062">MSEDAKTDFAATRCPQQVGQLLRFWRRRRNLSQLALALEVGVSTRHLSFIETARSKPSADMLLALTERLDVPLRERNQILVAAGYAPAFTQRTLQSPDMQAVQAALSRLLDAHHPYPGFALDRQWNVVQANRAGMALAELLPPFLREPSLNVYRASLHPEGLARFTVNFSDWSRHLLHNLRAAVESSHDTGLQRLEAEVLSYPNVQAVQASRSENKSTGIHALLVPCVLDLPMGRLSLFTTLTTFGTPQDITLQELCIELFYPADAETEALLRPQTIT</sequence>
<dbReference type="PANTHER" id="PTHR35010">
    <property type="entry name" value="BLL4672 PROTEIN-RELATED"/>
    <property type="match status" value="1"/>
</dbReference>
<dbReference type="RefSeq" id="WP_094823576.1">
    <property type="nucleotide sequence ID" value="NZ_NEVO01000016.1"/>
</dbReference>
<accession>A0A261TMF6</accession>
<dbReference type="Gene3D" id="3.30.450.180">
    <property type="match status" value="1"/>
</dbReference>
<dbReference type="Proteomes" id="UP000216885">
    <property type="component" value="Unassembled WGS sequence"/>
</dbReference>
<dbReference type="PROSITE" id="PS50943">
    <property type="entry name" value="HTH_CROC1"/>
    <property type="match status" value="1"/>
</dbReference>
<dbReference type="EMBL" id="NEVQ01000022">
    <property type="protein sequence ID" value="OZI50846.1"/>
    <property type="molecule type" value="Genomic_DNA"/>
</dbReference>
<protein>
    <recommendedName>
        <fullName evidence="1">HTH cro/C1-type domain-containing protein</fullName>
    </recommendedName>
</protein>
<dbReference type="Pfam" id="PF17765">
    <property type="entry name" value="MLTR_LBD"/>
    <property type="match status" value="1"/>
</dbReference>
<proteinExistence type="predicted"/>
<dbReference type="PANTHER" id="PTHR35010:SF4">
    <property type="entry name" value="BLL5781 PROTEIN"/>
    <property type="match status" value="1"/>
</dbReference>
<reference evidence="2 3" key="1">
    <citation type="submission" date="2017-05" db="EMBL/GenBank/DDBJ databases">
        <title>Complete and WGS of Bordetella genogroups.</title>
        <authorList>
            <person name="Spilker T."/>
            <person name="LiPuma J."/>
        </authorList>
    </citation>
    <scope>NUCLEOTIDE SEQUENCE [LARGE SCALE GENOMIC DNA]</scope>
    <source>
        <strain evidence="2 3">AU9919</strain>
    </source>
</reference>
<feature type="domain" description="HTH cro/C1-type" evidence="1">
    <location>
        <begin position="22"/>
        <end position="76"/>
    </location>
</feature>